<sequence length="386" mass="41294">MAVIRAYDTVNAGFDQRQLIPGLIFATSYGDIFAPDSYSQVLGTVYRDSYVFQWDPVQLGDHYYLLAGSGFEGSSRGGLTDGTIELIGDAVKVGGSYLDYYSITGLSIDVARLVDVLQTAGWADDRRLMDAEFSGNDRFYLSGYGDFAKGLGGADLIYGRGGGDTLSGGLGNDTLHGEAGRDVIWMDPGNDVIRGGSQIDTLRAGTRADLRIDLGVTTAQATGLGRDRILSMENVISGVGDDRLLGNRAANRLDGGAGDDVLHGRMGQDVLIGGLGADTLTGGFGADHFLFQSAAQTGRSLASSDYITDFRPGVDKIDLWLSGARFSETGRWTDGRGAQITYRHLDRDGTQADRTIVYIDGNGDQTTDALLRLKGLHDLSISDFDF</sequence>
<dbReference type="InterPro" id="IPR011049">
    <property type="entry name" value="Serralysin-like_metalloprot_C"/>
</dbReference>
<dbReference type="OrthoDB" id="7767906at2"/>
<accession>A0A1I0B578</accession>
<dbReference type="AlphaFoldDB" id="A0A1I0B578"/>
<comment type="subcellular location">
    <subcellularLocation>
        <location evidence="2">Secreted</location>
    </subcellularLocation>
</comment>
<dbReference type="Gene3D" id="2.150.10.10">
    <property type="entry name" value="Serralysin-like metalloprotease, C-terminal"/>
    <property type="match status" value="1"/>
</dbReference>
<dbReference type="PANTHER" id="PTHR38340">
    <property type="entry name" value="S-LAYER PROTEIN"/>
    <property type="match status" value="1"/>
</dbReference>
<name>A0A1I0B578_9RHOB</name>
<dbReference type="STRING" id="364199.SAMN04489858_102453"/>
<dbReference type="Pfam" id="PF00353">
    <property type="entry name" value="HemolysinCabind"/>
    <property type="match status" value="2"/>
</dbReference>
<proteinExistence type="predicted"/>
<evidence type="ECO:0000313" key="7">
    <source>
        <dbReference type="Proteomes" id="UP000199180"/>
    </source>
</evidence>
<dbReference type="InterPro" id="IPR018511">
    <property type="entry name" value="Hemolysin-typ_Ca-bd_CS"/>
</dbReference>
<comment type="cofactor">
    <cofactor evidence="1">
        <name>Ca(2+)</name>
        <dbReference type="ChEBI" id="CHEBI:29108"/>
    </cofactor>
</comment>
<protein>
    <submittedName>
        <fullName evidence="6">Hemolysin-type calcium-binding repeat-containing protein</fullName>
    </submittedName>
</protein>
<dbReference type="SUPFAM" id="SSF51120">
    <property type="entry name" value="beta-Roll"/>
    <property type="match status" value="2"/>
</dbReference>
<evidence type="ECO:0000259" key="5">
    <source>
        <dbReference type="Pfam" id="PF08548"/>
    </source>
</evidence>
<dbReference type="PANTHER" id="PTHR38340:SF1">
    <property type="entry name" value="S-LAYER PROTEIN"/>
    <property type="match status" value="1"/>
</dbReference>
<keyword evidence="3" id="KW-0964">Secreted</keyword>
<dbReference type="Proteomes" id="UP000199180">
    <property type="component" value="Unassembled WGS sequence"/>
</dbReference>
<keyword evidence="4" id="KW-0677">Repeat</keyword>
<organism evidence="6 7">
    <name type="scientific">Paracoccus homiensis</name>
    <dbReference type="NCBI Taxonomy" id="364199"/>
    <lineage>
        <taxon>Bacteria</taxon>
        <taxon>Pseudomonadati</taxon>
        <taxon>Pseudomonadota</taxon>
        <taxon>Alphaproteobacteria</taxon>
        <taxon>Rhodobacterales</taxon>
        <taxon>Paracoccaceae</taxon>
        <taxon>Paracoccus</taxon>
    </lineage>
</organism>
<reference evidence="6 7" key="1">
    <citation type="submission" date="2016-10" db="EMBL/GenBank/DDBJ databases">
        <authorList>
            <person name="de Groot N.N."/>
        </authorList>
    </citation>
    <scope>NUCLEOTIDE SEQUENCE [LARGE SCALE GENOMIC DNA]</scope>
    <source>
        <strain evidence="6 7">DSM 17862</strain>
    </source>
</reference>
<dbReference type="InterPro" id="IPR001343">
    <property type="entry name" value="Hemolysn_Ca-bd"/>
</dbReference>
<evidence type="ECO:0000256" key="4">
    <source>
        <dbReference type="ARBA" id="ARBA00022737"/>
    </source>
</evidence>
<dbReference type="PRINTS" id="PR00313">
    <property type="entry name" value="CABNDNGRPT"/>
</dbReference>
<keyword evidence="7" id="KW-1185">Reference proteome</keyword>
<dbReference type="GO" id="GO:0005615">
    <property type="term" value="C:extracellular space"/>
    <property type="evidence" value="ECO:0007669"/>
    <property type="project" value="InterPro"/>
</dbReference>
<dbReference type="RefSeq" id="WP_090732817.1">
    <property type="nucleotide sequence ID" value="NZ_FOHO01000002.1"/>
</dbReference>
<gene>
    <name evidence="6" type="ORF">SAMN04489858_102453</name>
</gene>
<evidence type="ECO:0000313" key="6">
    <source>
        <dbReference type="EMBL" id="SET01148.1"/>
    </source>
</evidence>
<dbReference type="PROSITE" id="PS00330">
    <property type="entry name" value="HEMOLYSIN_CALCIUM"/>
    <property type="match status" value="3"/>
</dbReference>
<dbReference type="Pfam" id="PF08548">
    <property type="entry name" value="Peptidase_M10_C"/>
    <property type="match status" value="1"/>
</dbReference>
<feature type="domain" description="Peptidase M10 serralysin C-terminal" evidence="5">
    <location>
        <begin position="231"/>
        <end position="384"/>
    </location>
</feature>
<dbReference type="EMBL" id="FOHO01000002">
    <property type="protein sequence ID" value="SET01148.1"/>
    <property type="molecule type" value="Genomic_DNA"/>
</dbReference>
<evidence type="ECO:0000256" key="1">
    <source>
        <dbReference type="ARBA" id="ARBA00001913"/>
    </source>
</evidence>
<dbReference type="InterPro" id="IPR013858">
    <property type="entry name" value="Peptidase_M10B_C"/>
</dbReference>
<dbReference type="InterPro" id="IPR050557">
    <property type="entry name" value="RTX_toxin/Mannuronan_C5-epim"/>
</dbReference>
<evidence type="ECO:0000256" key="2">
    <source>
        <dbReference type="ARBA" id="ARBA00004613"/>
    </source>
</evidence>
<dbReference type="GO" id="GO:0005509">
    <property type="term" value="F:calcium ion binding"/>
    <property type="evidence" value="ECO:0007669"/>
    <property type="project" value="InterPro"/>
</dbReference>
<evidence type="ECO:0000256" key="3">
    <source>
        <dbReference type="ARBA" id="ARBA00022525"/>
    </source>
</evidence>